<evidence type="ECO:0000313" key="3">
    <source>
        <dbReference type="Proteomes" id="UP000442535"/>
    </source>
</evidence>
<dbReference type="InterPro" id="IPR041657">
    <property type="entry name" value="HTH_17"/>
</dbReference>
<dbReference type="NCBIfam" id="TIGR01764">
    <property type="entry name" value="excise"/>
    <property type="match status" value="1"/>
</dbReference>
<organism evidence="2 3">
    <name type="scientific">Mobiluncus porci</name>
    <dbReference type="NCBI Taxonomy" id="2652278"/>
    <lineage>
        <taxon>Bacteria</taxon>
        <taxon>Bacillati</taxon>
        <taxon>Actinomycetota</taxon>
        <taxon>Actinomycetes</taxon>
        <taxon>Actinomycetales</taxon>
        <taxon>Actinomycetaceae</taxon>
        <taxon>Mobiluncus</taxon>
    </lineage>
</organism>
<dbReference type="InterPro" id="IPR010093">
    <property type="entry name" value="SinI_DNA-bd"/>
</dbReference>
<accession>A0A7K0K3U7</accession>
<dbReference type="Proteomes" id="UP000442535">
    <property type="component" value="Unassembled WGS sequence"/>
</dbReference>
<gene>
    <name evidence="2" type="ORF">FYJ63_07825</name>
</gene>
<name>A0A7K0K3U7_9ACTO</name>
<dbReference type="Pfam" id="PF12728">
    <property type="entry name" value="HTH_17"/>
    <property type="match status" value="1"/>
</dbReference>
<keyword evidence="3" id="KW-1185">Reference proteome</keyword>
<sequence>MTATLTLMPEDVLASSRGEAERNGKTWLERISNFVTQAAEAGAAVTLSAKQRMLTPAQVAQMVGVSRSTISRRISNGEIKAIKVGNRNRIPYLEFQRFWKETMGDVVTLTRADLSAELFGE</sequence>
<dbReference type="RefSeq" id="WP_154545494.1">
    <property type="nucleotide sequence ID" value="NZ_JAQYQY010000030.1"/>
</dbReference>
<evidence type="ECO:0000259" key="1">
    <source>
        <dbReference type="Pfam" id="PF12728"/>
    </source>
</evidence>
<dbReference type="InterPro" id="IPR009061">
    <property type="entry name" value="DNA-bd_dom_put_sf"/>
</dbReference>
<dbReference type="EMBL" id="VUMY01000013">
    <property type="protein sequence ID" value="MST50142.1"/>
    <property type="molecule type" value="Genomic_DNA"/>
</dbReference>
<proteinExistence type="predicted"/>
<dbReference type="AlphaFoldDB" id="A0A7K0K3U7"/>
<feature type="domain" description="Helix-turn-helix" evidence="1">
    <location>
        <begin position="53"/>
        <end position="101"/>
    </location>
</feature>
<protein>
    <submittedName>
        <fullName evidence="2">Helix-turn-helix domain-containing protein</fullName>
    </submittedName>
</protein>
<reference evidence="2 3" key="1">
    <citation type="submission" date="2019-08" db="EMBL/GenBank/DDBJ databases">
        <title>In-depth cultivation of the pig gut microbiome towards novel bacterial diversity and tailored functional studies.</title>
        <authorList>
            <person name="Wylensek D."/>
            <person name="Hitch T.C.A."/>
            <person name="Clavel T."/>
        </authorList>
    </citation>
    <scope>NUCLEOTIDE SEQUENCE [LARGE SCALE GENOMIC DNA]</scope>
    <source>
        <strain evidence="2 3">RF-GAM-744-WT-7</strain>
    </source>
</reference>
<evidence type="ECO:0000313" key="2">
    <source>
        <dbReference type="EMBL" id="MST50142.1"/>
    </source>
</evidence>
<dbReference type="SUPFAM" id="SSF46955">
    <property type="entry name" value="Putative DNA-binding domain"/>
    <property type="match status" value="1"/>
</dbReference>
<dbReference type="GO" id="GO:0003677">
    <property type="term" value="F:DNA binding"/>
    <property type="evidence" value="ECO:0007669"/>
    <property type="project" value="InterPro"/>
</dbReference>
<comment type="caution">
    <text evidence="2">The sequence shown here is derived from an EMBL/GenBank/DDBJ whole genome shotgun (WGS) entry which is preliminary data.</text>
</comment>